<gene>
    <name evidence="2" type="ORF">O1G21_39630</name>
</gene>
<evidence type="ECO:0000313" key="3">
    <source>
        <dbReference type="Proteomes" id="UP001212821"/>
    </source>
</evidence>
<dbReference type="Proteomes" id="UP001212821">
    <property type="component" value="Chromosome"/>
</dbReference>
<dbReference type="RefSeq" id="WP_270150689.1">
    <property type="nucleotide sequence ID" value="NZ_CP115450.1"/>
</dbReference>
<proteinExistence type="predicted"/>
<evidence type="ECO:0000259" key="1">
    <source>
        <dbReference type="Pfam" id="PF04480"/>
    </source>
</evidence>
<organism evidence="2 3">
    <name type="scientific">Kitasatospora cathayae</name>
    <dbReference type="NCBI Taxonomy" id="3004092"/>
    <lineage>
        <taxon>Bacteria</taxon>
        <taxon>Bacillati</taxon>
        <taxon>Actinomycetota</taxon>
        <taxon>Actinomycetes</taxon>
        <taxon>Kitasatosporales</taxon>
        <taxon>Streptomycetaceae</taxon>
        <taxon>Kitasatospora</taxon>
    </lineage>
</organism>
<evidence type="ECO:0000313" key="2">
    <source>
        <dbReference type="EMBL" id="WBP91394.1"/>
    </source>
</evidence>
<feature type="domain" description="DUF559" evidence="1">
    <location>
        <begin position="38"/>
        <end position="86"/>
    </location>
</feature>
<dbReference type="Gene3D" id="3.40.960.10">
    <property type="entry name" value="VSR Endonuclease"/>
    <property type="match status" value="1"/>
</dbReference>
<keyword evidence="3" id="KW-1185">Reference proteome</keyword>
<dbReference type="EMBL" id="CP115450">
    <property type="protein sequence ID" value="WBP91394.1"/>
    <property type="molecule type" value="Genomic_DNA"/>
</dbReference>
<dbReference type="InterPro" id="IPR007569">
    <property type="entry name" value="DUF559"/>
</dbReference>
<name>A0ABY7QF65_9ACTN</name>
<reference evidence="3" key="1">
    <citation type="submission" date="2022-12" db="EMBL/GenBank/DDBJ databases">
        <authorList>
            <person name="Mo P."/>
        </authorList>
    </citation>
    <scope>NUCLEOTIDE SEQUENCE [LARGE SCALE GENOMIC DNA]</scope>
    <source>
        <strain evidence="3">HUAS 3-15</strain>
    </source>
</reference>
<sequence length="112" mass="13142">MPALLPEVWLHWDPKTVERRGVKALLNHRMDFLILLPNGSRVVVEVDGGHHYANSKAYEDTVRGDRDLKLRGYDVYRFSSTELGRDRIRPLVEQFFTHLFEHHGLTVPRRHS</sequence>
<dbReference type="Pfam" id="PF04480">
    <property type="entry name" value="DUF559"/>
    <property type="match status" value="1"/>
</dbReference>
<protein>
    <submittedName>
        <fullName evidence="2">DUF559 domain-containing protein</fullName>
    </submittedName>
</protein>
<accession>A0ABY7QF65</accession>